<dbReference type="STRING" id="4155.A0A022QA33"/>
<organism evidence="1 2">
    <name type="scientific">Erythranthe guttata</name>
    <name type="common">Yellow monkey flower</name>
    <name type="synonym">Mimulus guttatus</name>
    <dbReference type="NCBI Taxonomy" id="4155"/>
    <lineage>
        <taxon>Eukaryota</taxon>
        <taxon>Viridiplantae</taxon>
        <taxon>Streptophyta</taxon>
        <taxon>Embryophyta</taxon>
        <taxon>Tracheophyta</taxon>
        <taxon>Spermatophyta</taxon>
        <taxon>Magnoliopsida</taxon>
        <taxon>eudicotyledons</taxon>
        <taxon>Gunneridae</taxon>
        <taxon>Pentapetalae</taxon>
        <taxon>asterids</taxon>
        <taxon>lamiids</taxon>
        <taxon>Lamiales</taxon>
        <taxon>Phrymaceae</taxon>
        <taxon>Erythranthe</taxon>
    </lineage>
</organism>
<name>A0A022QA33_ERYGU</name>
<evidence type="ECO:0000313" key="1">
    <source>
        <dbReference type="EMBL" id="EYU24811.1"/>
    </source>
</evidence>
<dbReference type="EMBL" id="KI632106">
    <property type="protein sequence ID" value="EYU24811.1"/>
    <property type="molecule type" value="Genomic_DNA"/>
</dbReference>
<reference evidence="1 2" key="1">
    <citation type="journal article" date="2013" name="Proc. Natl. Acad. Sci. U.S.A.">
        <title>Fine-scale variation in meiotic recombination in Mimulus inferred from population shotgun sequencing.</title>
        <authorList>
            <person name="Hellsten U."/>
            <person name="Wright K.M."/>
            <person name="Jenkins J."/>
            <person name="Shu S."/>
            <person name="Yuan Y."/>
            <person name="Wessler S.R."/>
            <person name="Schmutz J."/>
            <person name="Willis J.H."/>
            <person name="Rokhsar D.S."/>
        </authorList>
    </citation>
    <scope>NUCLEOTIDE SEQUENCE [LARGE SCALE GENOMIC DNA]</scope>
    <source>
        <strain evidence="2">cv. DUN x IM62</strain>
    </source>
</reference>
<dbReference type="InterPro" id="IPR006740">
    <property type="entry name" value="DUF604"/>
</dbReference>
<dbReference type="AlphaFoldDB" id="A0A022QA33"/>
<gene>
    <name evidence="1" type="ORF">MIMGU_mgv1a0255342mg</name>
</gene>
<sequence>MILSSLICITYLITSFLIIPRTISTHFSTPFQTPTTLEHIVFAIASNEKSWSTRKSYVALWWGPQTRGCIFLEKTPPPDEGLLLNHNESSLPPICISEDTARFRYTYRNGLRSAIRVARVVSEIVSLNYSNVRWFVFGDDDTVFFPENVAKTLSKYDHGLWYYVGANSESFAQNKLFSYEMAFGGGGFAISYPLAKVLARVFDSCLERYAHLYGSDSRIQACLAELGV</sequence>
<accession>A0A022QA33</accession>
<dbReference type="eggNOG" id="KOG2246">
    <property type="taxonomic scope" value="Eukaryota"/>
</dbReference>
<feature type="non-terminal residue" evidence="1">
    <location>
        <position position="228"/>
    </location>
</feature>
<keyword evidence="2" id="KW-1185">Reference proteome</keyword>
<dbReference type="Proteomes" id="UP000030748">
    <property type="component" value="Unassembled WGS sequence"/>
</dbReference>
<dbReference type="PANTHER" id="PTHR10811">
    <property type="entry name" value="FRINGE-RELATED"/>
    <property type="match status" value="1"/>
</dbReference>
<dbReference type="Pfam" id="PF04646">
    <property type="entry name" value="DUF604"/>
    <property type="match status" value="1"/>
</dbReference>
<proteinExistence type="predicted"/>
<dbReference type="Gene3D" id="3.90.550.50">
    <property type="match status" value="1"/>
</dbReference>
<evidence type="ECO:0000313" key="2">
    <source>
        <dbReference type="Proteomes" id="UP000030748"/>
    </source>
</evidence>
<protein>
    <submittedName>
        <fullName evidence="1">Uncharacterized protein</fullName>
    </submittedName>
</protein>